<reference evidence="2 3" key="1">
    <citation type="journal article" date="2018" name="Nat. Biotechnol.">
        <title>A standardized bacterial taxonomy based on genome phylogeny substantially revises the tree of life.</title>
        <authorList>
            <person name="Parks D.H."/>
            <person name="Chuvochina M."/>
            <person name="Waite D.W."/>
            <person name="Rinke C."/>
            <person name="Skarshewski A."/>
            <person name="Chaumeil P.A."/>
            <person name="Hugenholtz P."/>
        </authorList>
    </citation>
    <scope>NUCLEOTIDE SEQUENCE [LARGE SCALE GENOMIC DNA]</scope>
    <source>
        <strain evidence="2">UBA8844</strain>
    </source>
</reference>
<comment type="caution">
    <text evidence="2">The sequence shown here is derived from an EMBL/GenBank/DDBJ whole genome shotgun (WGS) entry which is preliminary data.</text>
</comment>
<sequence length="73" mass="8082">MCNDKIIRRMAGLLVLLSVSLGFAVSERFFWLAGFVGVNLLQSSFTNFCLPEKLFARLGWFGCSSTTRSTTAP</sequence>
<protein>
    <submittedName>
        <fullName evidence="2">DUF2892 domain-containing protein</fullName>
    </submittedName>
</protein>
<accession>A0A3D4VCD4</accession>
<dbReference type="OMA" id="TNWCPMM"/>
<feature type="domain" description="Inner membrane protein YgaP-like transmembrane" evidence="1">
    <location>
        <begin position="4"/>
        <end position="55"/>
    </location>
</feature>
<dbReference type="Gene3D" id="6.10.140.1340">
    <property type="match status" value="1"/>
</dbReference>
<dbReference type="Proteomes" id="UP000264071">
    <property type="component" value="Unassembled WGS sequence"/>
</dbReference>
<proteinExistence type="predicted"/>
<name>A0A3D4VCD4_9BACT</name>
<evidence type="ECO:0000259" key="1">
    <source>
        <dbReference type="Pfam" id="PF11127"/>
    </source>
</evidence>
<organism evidence="2 3">
    <name type="scientific">Gemmatimonas aurantiaca</name>
    <dbReference type="NCBI Taxonomy" id="173480"/>
    <lineage>
        <taxon>Bacteria</taxon>
        <taxon>Pseudomonadati</taxon>
        <taxon>Gemmatimonadota</taxon>
        <taxon>Gemmatimonadia</taxon>
        <taxon>Gemmatimonadales</taxon>
        <taxon>Gemmatimonadaceae</taxon>
        <taxon>Gemmatimonas</taxon>
    </lineage>
</organism>
<dbReference type="AlphaFoldDB" id="A0A3D4VCD4"/>
<dbReference type="Pfam" id="PF11127">
    <property type="entry name" value="YgaP-like_TM"/>
    <property type="match status" value="1"/>
</dbReference>
<gene>
    <name evidence="2" type="ORF">DGD08_13880</name>
</gene>
<evidence type="ECO:0000313" key="2">
    <source>
        <dbReference type="EMBL" id="HCT58288.1"/>
    </source>
</evidence>
<dbReference type="EMBL" id="DPIY01000010">
    <property type="protein sequence ID" value="HCT58288.1"/>
    <property type="molecule type" value="Genomic_DNA"/>
</dbReference>
<dbReference type="InterPro" id="IPR021309">
    <property type="entry name" value="YgaP-like_TM"/>
</dbReference>
<evidence type="ECO:0000313" key="3">
    <source>
        <dbReference type="Proteomes" id="UP000264071"/>
    </source>
</evidence>